<organism evidence="2 3">
    <name type="scientific">Paractinoplanes rhizophilus</name>
    <dbReference type="NCBI Taxonomy" id="1416877"/>
    <lineage>
        <taxon>Bacteria</taxon>
        <taxon>Bacillati</taxon>
        <taxon>Actinomycetota</taxon>
        <taxon>Actinomycetes</taxon>
        <taxon>Micromonosporales</taxon>
        <taxon>Micromonosporaceae</taxon>
        <taxon>Paractinoplanes</taxon>
    </lineage>
</organism>
<evidence type="ECO:0000259" key="1">
    <source>
        <dbReference type="Pfam" id="PF05685"/>
    </source>
</evidence>
<dbReference type="PANTHER" id="PTHR35400:SF3">
    <property type="entry name" value="SLL1072 PROTEIN"/>
    <property type="match status" value="1"/>
</dbReference>
<dbReference type="RefSeq" id="WP_378967178.1">
    <property type="nucleotide sequence ID" value="NZ_JBHTBJ010000007.1"/>
</dbReference>
<sequence>MREQPLDLSRTWTEAEYLALGALNIRTELVDWKIQVSPSPSNAHQGISRYLANFLEPAARAAGLTIFEAVDTRIGPGTIVCPDVVAGKLRWGKGVNDAADVILVAEVTSPSNAAWDRRGKMRRYAAARIPWYLLAEPELPELLSVTLRLHRLEGARYVEHAVARPGAVLRSDEPFPIAIDTGQLIGPLG</sequence>
<dbReference type="SUPFAM" id="SSF52980">
    <property type="entry name" value="Restriction endonuclease-like"/>
    <property type="match status" value="1"/>
</dbReference>
<dbReference type="PANTHER" id="PTHR35400">
    <property type="entry name" value="SLR1083 PROTEIN"/>
    <property type="match status" value="1"/>
</dbReference>
<keyword evidence="2" id="KW-0378">Hydrolase</keyword>
<proteinExistence type="predicted"/>
<keyword evidence="3" id="KW-1185">Reference proteome</keyword>
<dbReference type="CDD" id="cd06260">
    <property type="entry name" value="DUF820-like"/>
    <property type="match status" value="1"/>
</dbReference>
<gene>
    <name evidence="2" type="ORF">ACFQS1_12465</name>
</gene>
<reference evidence="3" key="1">
    <citation type="journal article" date="2019" name="Int. J. Syst. Evol. Microbiol.">
        <title>The Global Catalogue of Microorganisms (GCM) 10K type strain sequencing project: providing services to taxonomists for standard genome sequencing and annotation.</title>
        <authorList>
            <consortium name="The Broad Institute Genomics Platform"/>
            <consortium name="The Broad Institute Genome Sequencing Center for Infectious Disease"/>
            <person name="Wu L."/>
            <person name="Ma J."/>
        </authorList>
    </citation>
    <scope>NUCLEOTIDE SEQUENCE [LARGE SCALE GENOMIC DNA]</scope>
    <source>
        <strain evidence="3">XZYJT-10</strain>
    </source>
</reference>
<protein>
    <submittedName>
        <fullName evidence="2">Uma2 family endonuclease</fullName>
    </submittedName>
</protein>
<dbReference type="InterPro" id="IPR011335">
    <property type="entry name" value="Restrct_endonuc-II-like"/>
</dbReference>
<evidence type="ECO:0000313" key="3">
    <source>
        <dbReference type="Proteomes" id="UP001596548"/>
    </source>
</evidence>
<dbReference type="EMBL" id="JBHTBJ010000007">
    <property type="protein sequence ID" value="MFC7274800.1"/>
    <property type="molecule type" value="Genomic_DNA"/>
</dbReference>
<keyword evidence="2" id="KW-0540">Nuclease</keyword>
<name>A0ABW2HQN9_9ACTN</name>
<dbReference type="Proteomes" id="UP001596548">
    <property type="component" value="Unassembled WGS sequence"/>
</dbReference>
<dbReference type="Gene3D" id="3.90.1570.10">
    <property type="entry name" value="tt1808, chain A"/>
    <property type="match status" value="1"/>
</dbReference>
<dbReference type="GO" id="GO:0004519">
    <property type="term" value="F:endonuclease activity"/>
    <property type="evidence" value="ECO:0007669"/>
    <property type="project" value="UniProtKB-KW"/>
</dbReference>
<dbReference type="Pfam" id="PF05685">
    <property type="entry name" value="Uma2"/>
    <property type="match status" value="1"/>
</dbReference>
<keyword evidence="2" id="KW-0255">Endonuclease</keyword>
<comment type="caution">
    <text evidence="2">The sequence shown here is derived from an EMBL/GenBank/DDBJ whole genome shotgun (WGS) entry which is preliminary data.</text>
</comment>
<evidence type="ECO:0000313" key="2">
    <source>
        <dbReference type="EMBL" id="MFC7274800.1"/>
    </source>
</evidence>
<dbReference type="InterPro" id="IPR008538">
    <property type="entry name" value="Uma2"/>
</dbReference>
<dbReference type="InterPro" id="IPR012296">
    <property type="entry name" value="Nuclease_put_TT1808"/>
</dbReference>
<accession>A0ABW2HQN9</accession>
<feature type="domain" description="Putative restriction endonuclease" evidence="1">
    <location>
        <begin position="16"/>
        <end position="176"/>
    </location>
</feature>